<sequence>MQETKNSNEWINWIESAIAKEYFKYYEYRNFSNIQEIGSGNLGKVFRANCTDFKEYIVLKSFYNLNNVITKEIVREVISLLRKLSGLIRKTSAETLSKFEMLSEVSGWFDLFSLKLQRDVVIHNNILRLYGITKDESENNYLLVMEYADSGTLQDYLKKNFNNLTWNDKYNLAHQLAYAVLCLHNSGIVHRDLHSRNILVHQNTIKLADFGLSKRIEEITKSQSNLNGIIPYVDPQRFRRRNSSSPTQIYSFNKKSDIYSVGVLLWEISSGRPPFHTESNQNDDDMSVNISKGLREAVIPGTPEDYVKLYTECWDDLPDNRPTMYQVFTKLNEIIMKSDQSNQCEKSSNEKSLSSQNFIKSHTKVVKFTINPINKRIIFEKDLITIVKEIVSYIFKITDQGKDANLRKQIILNYLNNHDMDLSEIYNWLIKNQNNDDLDTMFLLGYFNYLGIKINENFKKAFEIFFITSEKNHLLSQYYVGECYLFGHGVTKSERLAFKYFESLANKGYAMGQLKIGHCYDMGIGIEKDFKLATYWYEKAAKNGNNIAMYNLAFIYKDKKNFKKVFELFKRLADNEDADGISMLGYCYNNGIGTKIDRQKAFELYQKAANLGNSAAQYNLAVSYESGLGVTKNIGKAILWYEKSAKQGDKDARNKLQHLRVENGRIYIL</sequence>
<dbReference type="PROSITE" id="PS50011">
    <property type="entry name" value="PROTEIN_KINASE_DOM"/>
    <property type="match status" value="1"/>
</dbReference>
<name>A0A015M1Q8_RHIIW</name>
<reference evidence="2 3" key="1">
    <citation type="submission" date="2014-02" db="EMBL/GenBank/DDBJ databases">
        <title>Single nucleus genome sequencing reveals high similarity among nuclei of an endomycorrhizal fungus.</title>
        <authorList>
            <person name="Lin K."/>
            <person name="Geurts R."/>
            <person name="Zhang Z."/>
            <person name="Limpens E."/>
            <person name="Saunders D.G."/>
            <person name="Mu D."/>
            <person name="Pang E."/>
            <person name="Cao H."/>
            <person name="Cha H."/>
            <person name="Lin T."/>
            <person name="Zhou Q."/>
            <person name="Shang Y."/>
            <person name="Li Y."/>
            <person name="Ivanov S."/>
            <person name="Sharma T."/>
            <person name="Velzen R.V."/>
            <person name="Ruijter N.D."/>
            <person name="Aanen D.K."/>
            <person name="Win J."/>
            <person name="Kamoun S."/>
            <person name="Bisseling T."/>
            <person name="Huang S."/>
        </authorList>
    </citation>
    <scope>NUCLEOTIDE SEQUENCE [LARGE SCALE GENOMIC DNA]</scope>
    <source>
        <strain evidence="3">DAOM197198w</strain>
    </source>
</reference>
<evidence type="ECO:0000313" key="3">
    <source>
        <dbReference type="Proteomes" id="UP000022910"/>
    </source>
</evidence>
<dbReference type="InterPro" id="IPR000719">
    <property type="entry name" value="Prot_kinase_dom"/>
</dbReference>
<dbReference type="GO" id="GO:0004672">
    <property type="term" value="F:protein kinase activity"/>
    <property type="evidence" value="ECO:0007669"/>
    <property type="project" value="InterPro"/>
</dbReference>
<organism evidence="2 3">
    <name type="scientific">Rhizophagus irregularis (strain DAOM 197198w)</name>
    <name type="common">Glomus intraradices</name>
    <dbReference type="NCBI Taxonomy" id="1432141"/>
    <lineage>
        <taxon>Eukaryota</taxon>
        <taxon>Fungi</taxon>
        <taxon>Fungi incertae sedis</taxon>
        <taxon>Mucoromycota</taxon>
        <taxon>Glomeromycotina</taxon>
        <taxon>Glomeromycetes</taxon>
        <taxon>Glomerales</taxon>
        <taxon>Glomeraceae</taxon>
        <taxon>Rhizophagus</taxon>
    </lineage>
</organism>
<dbReference type="InterPro" id="IPR052945">
    <property type="entry name" value="Mitotic_Regulator"/>
</dbReference>
<dbReference type="InterPro" id="IPR001245">
    <property type="entry name" value="Ser-Thr/Tyr_kinase_cat_dom"/>
</dbReference>
<dbReference type="InterPro" id="IPR011990">
    <property type="entry name" value="TPR-like_helical_dom_sf"/>
</dbReference>
<dbReference type="Gene3D" id="1.10.510.10">
    <property type="entry name" value="Transferase(Phosphotransferase) domain 1"/>
    <property type="match status" value="1"/>
</dbReference>
<dbReference type="SUPFAM" id="SSF56112">
    <property type="entry name" value="Protein kinase-like (PK-like)"/>
    <property type="match status" value="1"/>
</dbReference>
<dbReference type="OrthoDB" id="10261027at2759"/>
<dbReference type="PANTHER" id="PTHR43628">
    <property type="entry name" value="ACTIVATOR OF C KINASE PROTEIN 1-RELATED"/>
    <property type="match status" value="1"/>
</dbReference>
<dbReference type="SUPFAM" id="SSF81901">
    <property type="entry name" value="HCP-like"/>
    <property type="match status" value="2"/>
</dbReference>
<evidence type="ECO:0000259" key="1">
    <source>
        <dbReference type="PROSITE" id="PS50011"/>
    </source>
</evidence>
<protein>
    <submittedName>
        <fullName evidence="2">Cdc15p</fullName>
    </submittedName>
</protein>
<dbReference type="GO" id="GO:0005524">
    <property type="term" value="F:ATP binding"/>
    <property type="evidence" value="ECO:0007669"/>
    <property type="project" value="InterPro"/>
</dbReference>
<gene>
    <name evidence="2" type="ORF">RirG_176760</name>
</gene>
<evidence type="ECO:0000313" key="2">
    <source>
        <dbReference type="EMBL" id="EXX60768.1"/>
    </source>
</evidence>
<dbReference type="AlphaFoldDB" id="A0A015M1Q8"/>
<keyword evidence="3" id="KW-1185">Reference proteome</keyword>
<dbReference type="PANTHER" id="PTHR43628:SF1">
    <property type="entry name" value="CHITIN SYNTHASE REGULATORY FACTOR 2-RELATED"/>
    <property type="match status" value="1"/>
</dbReference>
<accession>A0A015M1Q8</accession>
<dbReference type="Pfam" id="PF08238">
    <property type="entry name" value="Sel1"/>
    <property type="match status" value="5"/>
</dbReference>
<dbReference type="EMBL" id="JEMT01025850">
    <property type="protein sequence ID" value="EXX60768.1"/>
    <property type="molecule type" value="Genomic_DNA"/>
</dbReference>
<feature type="domain" description="Protein kinase" evidence="1">
    <location>
        <begin position="31"/>
        <end position="335"/>
    </location>
</feature>
<dbReference type="PRINTS" id="PR00109">
    <property type="entry name" value="TYRKINASE"/>
</dbReference>
<dbReference type="Proteomes" id="UP000022910">
    <property type="component" value="Unassembled WGS sequence"/>
</dbReference>
<proteinExistence type="predicted"/>
<dbReference type="InterPro" id="IPR011009">
    <property type="entry name" value="Kinase-like_dom_sf"/>
</dbReference>
<dbReference type="Gene3D" id="1.25.40.10">
    <property type="entry name" value="Tetratricopeptide repeat domain"/>
    <property type="match status" value="2"/>
</dbReference>
<dbReference type="Pfam" id="PF07714">
    <property type="entry name" value="PK_Tyr_Ser-Thr"/>
    <property type="match status" value="1"/>
</dbReference>
<dbReference type="InterPro" id="IPR006597">
    <property type="entry name" value="Sel1-like"/>
</dbReference>
<comment type="caution">
    <text evidence="2">The sequence shown here is derived from an EMBL/GenBank/DDBJ whole genome shotgun (WGS) entry which is preliminary data.</text>
</comment>
<dbReference type="HOGENOM" id="CLU_000288_7_12_1"/>
<dbReference type="SMART" id="SM00671">
    <property type="entry name" value="SEL1"/>
    <property type="match status" value="6"/>
</dbReference>